<dbReference type="InterPro" id="IPR007855">
    <property type="entry name" value="RDRP"/>
</dbReference>
<name>A0AAV4PTM7_CAEEX</name>
<dbReference type="GO" id="GO:0003723">
    <property type="term" value="F:RNA binding"/>
    <property type="evidence" value="ECO:0007669"/>
    <property type="project" value="UniProtKB-KW"/>
</dbReference>
<dbReference type="AlphaFoldDB" id="A0AAV4PTM7"/>
<dbReference type="Pfam" id="PF05183">
    <property type="entry name" value="RdRP"/>
    <property type="match status" value="1"/>
</dbReference>
<dbReference type="EC" id="2.7.7.48" evidence="1"/>
<keyword evidence="1" id="KW-0808">Transferase</keyword>
<dbReference type="GO" id="GO:0030422">
    <property type="term" value="P:siRNA processing"/>
    <property type="evidence" value="ECO:0007669"/>
    <property type="project" value="TreeGrafter"/>
</dbReference>
<organism evidence="3 4">
    <name type="scientific">Caerostris extrusa</name>
    <name type="common">Bark spider</name>
    <name type="synonym">Caerostris bankana</name>
    <dbReference type="NCBI Taxonomy" id="172846"/>
    <lineage>
        <taxon>Eukaryota</taxon>
        <taxon>Metazoa</taxon>
        <taxon>Ecdysozoa</taxon>
        <taxon>Arthropoda</taxon>
        <taxon>Chelicerata</taxon>
        <taxon>Arachnida</taxon>
        <taxon>Araneae</taxon>
        <taxon>Araneomorphae</taxon>
        <taxon>Entelegynae</taxon>
        <taxon>Araneoidea</taxon>
        <taxon>Araneidae</taxon>
        <taxon>Caerostris</taxon>
    </lineage>
</organism>
<dbReference type="EMBL" id="BPLR01005223">
    <property type="protein sequence ID" value="GIY00778.1"/>
    <property type="molecule type" value="Genomic_DNA"/>
</dbReference>
<reference evidence="3 4" key="1">
    <citation type="submission" date="2021-06" db="EMBL/GenBank/DDBJ databases">
        <title>Caerostris extrusa draft genome.</title>
        <authorList>
            <person name="Kono N."/>
            <person name="Arakawa K."/>
        </authorList>
    </citation>
    <scope>NUCLEOTIDE SEQUENCE [LARGE SCALE GENOMIC DNA]</scope>
</reference>
<comment type="caution">
    <text evidence="3">The sequence shown here is derived from an EMBL/GenBank/DDBJ whole genome shotgun (WGS) entry which is preliminary data.</text>
</comment>
<comment type="catalytic activity">
    <reaction evidence="1">
        <text>RNA(n) + a ribonucleoside 5'-triphosphate = RNA(n+1) + diphosphate</text>
        <dbReference type="Rhea" id="RHEA:21248"/>
        <dbReference type="Rhea" id="RHEA-COMP:14527"/>
        <dbReference type="Rhea" id="RHEA-COMP:17342"/>
        <dbReference type="ChEBI" id="CHEBI:33019"/>
        <dbReference type="ChEBI" id="CHEBI:61557"/>
        <dbReference type="ChEBI" id="CHEBI:140395"/>
        <dbReference type="EC" id="2.7.7.48"/>
    </reaction>
</comment>
<dbReference type="GO" id="GO:0003968">
    <property type="term" value="F:RNA-directed RNA polymerase activity"/>
    <property type="evidence" value="ECO:0007669"/>
    <property type="project" value="UniProtKB-KW"/>
</dbReference>
<keyword evidence="1" id="KW-0548">Nucleotidyltransferase</keyword>
<dbReference type="PANTHER" id="PTHR23079:SF55">
    <property type="entry name" value="RNA-DIRECTED RNA POLYMERASE"/>
    <property type="match status" value="1"/>
</dbReference>
<accession>A0AAV4PTM7</accession>
<evidence type="ECO:0000256" key="1">
    <source>
        <dbReference type="RuleBase" id="RU363098"/>
    </source>
</evidence>
<evidence type="ECO:0000313" key="4">
    <source>
        <dbReference type="Proteomes" id="UP001054945"/>
    </source>
</evidence>
<dbReference type="GO" id="GO:0031380">
    <property type="term" value="C:nuclear RNA-directed RNA polymerase complex"/>
    <property type="evidence" value="ECO:0007669"/>
    <property type="project" value="TreeGrafter"/>
</dbReference>
<dbReference type="PANTHER" id="PTHR23079">
    <property type="entry name" value="RNA-DEPENDENT RNA POLYMERASE"/>
    <property type="match status" value="1"/>
</dbReference>
<comment type="similarity">
    <text evidence="1">Belongs to the RdRP family.</text>
</comment>
<evidence type="ECO:0000259" key="2">
    <source>
        <dbReference type="Pfam" id="PF05183"/>
    </source>
</evidence>
<keyword evidence="4" id="KW-1185">Reference proteome</keyword>
<evidence type="ECO:0000313" key="3">
    <source>
        <dbReference type="EMBL" id="GIY00778.1"/>
    </source>
</evidence>
<feature type="domain" description="RDRP core" evidence="2">
    <location>
        <begin position="1"/>
        <end position="158"/>
    </location>
</feature>
<proteinExistence type="inferred from homology"/>
<keyword evidence="1 3" id="KW-0696">RNA-directed RNA polymerase</keyword>
<dbReference type="Proteomes" id="UP001054945">
    <property type="component" value="Unassembled WGS sequence"/>
</dbReference>
<keyword evidence="1" id="KW-0694">RNA-binding</keyword>
<sequence length="166" mass="18714">MGQCFSTSDEAVQIELDDKDVVNIPDINNYKYVFSDGVGMLSKELSDEIREALNKRLTNRIDETGPNYNPSAFQIRFKGCKGMVAENPQLGSRKLAIRPSMEKFPCDTSNLLEIVKISAPRGLFLNRPLISILEQLGVKINVFLKLQKDMVLDLTDSLIYEKKLGK</sequence>
<protein>
    <recommendedName>
        <fullName evidence="1">RNA-dependent RNA polymerase</fullName>
        <ecNumber evidence="1">2.7.7.48</ecNumber>
    </recommendedName>
</protein>
<dbReference type="InterPro" id="IPR057596">
    <property type="entry name" value="RDRP_core"/>
</dbReference>
<gene>
    <name evidence="3" type="primary">RDR1_13</name>
    <name evidence="3" type="ORF">CEXT_558031</name>
</gene>